<dbReference type="AlphaFoldDB" id="A0A6I8LQD3"/>
<dbReference type="EMBL" id="CABVGP010000002">
    <property type="protein sequence ID" value="VVJ19994.1"/>
    <property type="molecule type" value="Genomic_DNA"/>
</dbReference>
<dbReference type="Proteomes" id="UP000399805">
    <property type="component" value="Unassembled WGS sequence"/>
</dbReference>
<evidence type="ECO:0000313" key="2">
    <source>
        <dbReference type="EMBL" id="VVJ19994.1"/>
    </source>
</evidence>
<evidence type="ECO:0000256" key="1">
    <source>
        <dbReference type="SAM" id="Phobius"/>
    </source>
</evidence>
<organism evidence="2 3">
    <name type="scientific">Amycolatopsis camponoti</name>
    <dbReference type="NCBI Taxonomy" id="2606593"/>
    <lineage>
        <taxon>Bacteria</taxon>
        <taxon>Bacillati</taxon>
        <taxon>Actinomycetota</taxon>
        <taxon>Actinomycetes</taxon>
        <taxon>Pseudonocardiales</taxon>
        <taxon>Pseudonocardiaceae</taxon>
        <taxon>Amycolatopsis</taxon>
    </lineage>
</organism>
<accession>A0A6I8LQD3</accession>
<evidence type="ECO:0000313" key="3">
    <source>
        <dbReference type="Proteomes" id="UP000399805"/>
    </source>
</evidence>
<proteinExistence type="predicted"/>
<name>A0A6I8LQD3_9PSEU</name>
<keyword evidence="1" id="KW-0812">Transmembrane</keyword>
<reference evidence="2 3" key="1">
    <citation type="submission" date="2019-09" db="EMBL/GenBank/DDBJ databases">
        <authorList>
            <person name="Leyn A S."/>
        </authorList>
    </citation>
    <scope>NUCLEOTIDE SEQUENCE [LARGE SCALE GENOMIC DNA]</scope>
    <source>
        <strain evidence="2">AA231_1</strain>
    </source>
</reference>
<protein>
    <submittedName>
        <fullName evidence="2">Uncharacterized protein</fullName>
    </submittedName>
</protein>
<feature type="transmembrane region" description="Helical" evidence="1">
    <location>
        <begin position="38"/>
        <end position="57"/>
    </location>
</feature>
<keyword evidence="3" id="KW-1185">Reference proteome</keyword>
<gene>
    <name evidence="2" type="ORF">AA23TX_05015</name>
</gene>
<keyword evidence="1" id="KW-1133">Transmembrane helix</keyword>
<sequence>MTDLETRLREVVLAEPPLGFDPDDVATKAAKRLRNRRATVATVAVTLGIAGAAVVALRPSPPPPVPPAATYLPPVIVVKPPQQPQTPLELRNLAHLKEVLPAVIPGARKIVIDSFYSMGGELHADEMSTSISFVDHEGKGHSFTLAILGKLTVARNTLPVSQACPPGGRMRCDRIPRPDGSTVVISEVSEGGLPGAPPSTTVAGRAAAHYRVDGTSVDVSDLGRVAPMTAAELGLPAPRIDAPAGDGLVLDDRQLIALVTDPGFVAQ</sequence>
<dbReference type="RefSeq" id="WP_155545174.1">
    <property type="nucleotide sequence ID" value="NZ_CABVGP010000002.1"/>
</dbReference>
<keyword evidence="1" id="KW-0472">Membrane</keyword>